<dbReference type="GO" id="GO:0043709">
    <property type="term" value="P:cell adhesion involved in single-species biofilm formation"/>
    <property type="evidence" value="ECO:0007669"/>
    <property type="project" value="TreeGrafter"/>
</dbReference>
<evidence type="ECO:0000259" key="6">
    <source>
        <dbReference type="Pfam" id="PF00419"/>
    </source>
</evidence>
<keyword evidence="3 5" id="KW-0732">Signal</keyword>
<evidence type="ECO:0000313" key="7">
    <source>
        <dbReference type="EMBL" id="SCM54163.1"/>
    </source>
</evidence>
<accession>A0A1C6Z4Y0</accession>
<evidence type="ECO:0000256" key="2">
    <source>
        <dbReference type="ARBA" id="ARBA00006671"/>
    </source>
</evidence>
<dbReference type="PANTHER" id="PTHR33420:SF3">
    <property type="entry name" value="FIMBRIAL SUBUNIT ELFA"/>
    <property type="match status" value="1"/>
</dbReference>
<dbReference type="OrthoDB" id="6522787at2"/>
<organism evidence="7 8">
    <name type="scientific">Hafnia alvei</name>
    <dbReference type="NCBI Taxonomy" id="569"/>
    <lineage>
        <taxon>Bacteria</taxon>
        <taxon>Pseudomonadati</taxon>
        <taxon>Pseudomonadota</taxon>
        <taxon>Gammaproteobacteria</taxon>
        <taxon>Enterobacterales</taxon>
        <taxon>Hafniaceae</taxon>
        <taxon>Hafnia</taxon>
    </lineage>
</organism>
<dbReference type="EMBL" id="FMIQ01000067">
    <property type="protein sequence ID" value="SCM54163.1"/>
    <property type="molecule type" value="Genomic_DNA"/>
</dbReference>
<keyword evidence="4" id="KW-0281">Fimbrium</keyword>
<dbReference type="Proteomes" id="UP000094844">
    <property type="component" value="Unassembled WGS sequence"/>
</dbReference>
<feature type="domain" description="Fimbrial-type adhesion" evidence="6">
    <location>
        <begin position="26"/>
        <end position="180"/>
    </location>
</feature>
<dbReference type="InterPro" id="IPR036937">
    <property type="entry name" value="Adhesion_dom_fimbrial_sf"/>
</dbReference>
<dbReference type="GO" id="GO:0009289">
    <property type="term" value="C:pilus"/>
    <property type="evidence" value="ECO:0007669"/>
    <property type="project" value="UniProtKB-SubCell"/>
</dbReference>
<evidence type="ECO:0000256" key="1">
    <source>
        <dbReference type="ARBA" id="ARBA00004561"/>
    </source>
</evidence>
<protein>
    <submittedName>
        <fullName evidence="7">Major type 1 subunit fimbrin (Pilin)</fullName>
    </submittedName>
</protein>
<sequence length="181" mass="18627">MKYKLLVLSMLAASSFSALASDGDITFVGTVSASACTLKGFNGDTVTSDAAMTLPTVTPSSFNSAFGYAGMMDFTIDLKDCDKTTLSNAEVTFSGSPDAVDNNILKNGSSSNPATGVGVALLENDGTTLVDINGGKPSKPQALSTGNTTLRFKVAYKANTSTPEVSAGSVTAKTFIDIMYN</sequence>
<dbReference type="RefSeq" id="WP_072309881.1">
    <property type="nucleotide sequence ID" value="NZ_FMIQ01000067.1"/>
</dbReference>
<dbReference type="InterPro" id="IPR008966">
    <property type="entry name" value="Adhesion_dom_sf"/>
</dbReference>
<comment type="subcellular location">
    <subcellularLocation>
        <location evidence="1">Fimbrium</location>
    </subcellularLocation>
</comment>
<reference evidence="7 8" key="1">
    <citation type="submission" date="2016-09" db="EMBL/GenBank/DDBJ databases">
        <authorList>
            <person name="Capua I."/>
            <person name="De Benedictis P."/>
            <person name="Joannis T."/>
            <person name="Lombin L.H."/>
            <person name="Cattoli G."/>
        </authorList>
    </citation>
    <scope>NUCLEOTIDE SEQUENCE [LARGE SCALE GENOMIC DNA]</scope>
    <source>
        <strain evidence="7 8">GB001</strain>
    </source>
</reference>
<dbReference type="InterPro" id="IPR050263">
    <property type="entry name" value="Bact_Fimbrial_Adh_Pro"/>
</dbReference>
<dbReference type="PANTHER" id="PTHR33420">
    <property type="entry name" value="FIMBRIAL SUBUNIT ELFA-RELATED"/>
    <property type="match status" value="1"/>
</dbReference>
<dbReference type="SUPFAM" id="SSF49401">
    <property type="entry name" value="Bacterial adhesins"/>
    <property type="match status" value="1"/>
</dbReference>
<evidence type="ECO:0000256" key="4">
    <source>
        <dbReference type="ARBA" id="ARBA00023263"/>
    </source>
</evidence>
<dbReference type="Gene3D" id="2.60.40.1090">
    <property type="entry name" value="Fimbrial-type adhesion domain"/>
    <property type="match status" value="1"/>
</dbReference>
<evidence type="ECO:0000256" key="3">
    <source>
        <dbReference type="ARBA" id="ARBA00022729"/>
    </source>
</evidence>
<dbReference type="InterPro" id="IPR000259">
    <property type="entry name" value="Adhesion_dom_fimbrial"/>
</dbReference>
<evidence type="ECO:0000313" key="8">
    <source>
        <dbReference type="Proteomes" id="UP000094844"/>
    </source>
</evidence>
<evidence type="ECO:0000256" key="5">
    <source>
        <dbReference type="SAM" id="SignalP"/>
    </source>
</evidence>
<feature type="chain" id="PRO_5008751914" evidence="5">
    <location>
        <begin position="21"/>
        <end position="181"/>
    </location>
</feature>
<feature type="signal peptide" evidence="5">
    <location>
        <begin position="1"/>
        <end position="20"/>
    </location>
</feature>
<comment type="similarity">
    <text evidence="2">Belongs to the fimbrial protein family.</text>
</comment>
<dbReference type="Pfam" id="PF00419">
    <property type="entry name" value="Fimbrial"/>
    <property type="match status" value="1"/>
</dbReference>
<gene>
    <name evidence="7" type="ORF">BN1044_03662</name>
</gene>
<proteinExistence type="inferred from homology"/>
<name>A0A1C6Z4Y0_HAFAL</name>
<dbReference type="AlphaFoldDB" id="A0A1C6Z4Y0"/>